<gene>
    <name evidence="2" type="ORF">BC781_103241</name>
</gene>
<dbReference type="OrthoDB" id="3193440at2"/>
<dbReference type="EMBL" id="QGDO01000003">
    <property type="protein sequence ID" value="PWJ41991.1"/>
    <property type="molecule type" value="Genomic_DNA"/>
</dbReference>
<dbReference type="AlphaFoldDB" id="A0A315Z915"/>
<comment type="caution">
    <text evidence="2">The sequence shown here is derived from an EMBL/GenBank/DDBJ whole genome shotgun (WGS) entry which is preliminary data.</text>
</comment>
<evidence type="ECO:0000256" key="1">
    <source>
        <dbReference type="SAM" id="SignalP"/>
    </source>
</evidence>
<proteinExistence type="predicted"/>
<keyword evidence="3" id="KW-1185">Reference proteome</keyword>
<feature type="chain" id="PRO_5016445123" description="Ig-like domain-containing protein" evidence="1">
    <location>
        <begin position="21"/>
        <end position="1043"/>
    </location>
</feature>
<dbReference type="Proteomes" id="UP000245535">
    <property type="component" value="Unassembled WGS sequence"/>
</dbReference>
<accession>A0A315Z915</accession>
<evidence type="ECO:0000313" key="2">
    <source>
        <dbReference type="EMBL" id="PWJ41991.1"/>
    </source>
</evidence>
<dbReference type="RefSeq" id="WP_109618535.1">
    <property type="nucleotide sequence ID" value="NZ_QGDO01000003.1"/>
</dbReference>
<evidence type="ECO:0008006" key="4">
    <source>
        <dbReference type="Google" id="ProtNLM"/>
    </source>
</evidence>
<organism evidence="2 3">
    <name type="scientific">Sediminitomix flava</name>
    <dbReference type="NCBI Taxonomy" id="379075"/>
    <lineage>
        <taxon>Bacteria</taxon>
        <taxon>Pseudomonadati</taxon>
        <taxon>Bacteroidota</taxon>
        <taxon>Cytophagia</taxon>
        <taxon>Cytophagales</taxon>
        <taxon>Flammeovirgaceae</taxon>
        <taxon>Sediminitomix</taxon>
    </lineage>
</organism>
<reference evidence="2 3" key="1">
    <citation type="submission" date="2018-03" db="EMBL/GenBank/DDBJ databases">
        <title>Genomic Encyclopedia of Archaeal and Bacterial Type Strains, Phase II (KMG-II): from individual species to whole genera.</title>
        <authorList>
            <person name="Goeker M."/>
        </authorList>
    </citation>
    <scope>NUCLEOTIDE SEQUENCE [LARGE SCALE GENOMIC DNA]</scope>
    <source>
        <strain evidence="2 3">DSM 28229</strain>
    </source>
</reference>
<feature type="signal peptide" evidence="1">
    <location>
        <begin position="1"/>
        <end position="20"/>
    </location>
</feature>
<name>A0A315Z915_SEDFL</name>
<evidence type="ECO:0000313" key="3">
    <source>
        <dbReference type="Proteomes" id="UP000245535"/>
    </source>
</evidence>
<sequence>MRIYFFLLVLLFSFPYLGNAQGVTGSIVINNNSSVTNHPEGKVNIKVISQGASQMQISRDGSFRGAVWKPITHTIYDFPLIRSGQEDGLKTLYAKFRDGNGNVSEVSSALIELDRQAPYNPSFQINGGLSYTNNKERKVQLILSCDEANYMMISHREDFAGAKWQPYRESLSDYKLFGVDGKKRLFARFKDLAGNMSEVVDASIILDITPPTNVGLAINNGAKYSKSNTVKLSLKADGATEVQLRGSDEWFPLQKEMEWELSKGDGQKVVYARFRDDAGNVSKAAKSFIIVDTTPPKFGKVVIAKNKRYITNYAHHSIELFVQGASHMMVSNFSDFRNGRWQPYTTTIANWSFPPGDGVKHLYAKFKDEANNISKVYSDSIILDSTPPKNPFVEVVHEGIAYDKSNDVKFLMSDTRKVPLAIKADDAKFMMISNVGNFYGASWQLYKTSVDSWQLEGEHDGVRQVYVRFRDKAGNISETAFDRVVIDNTPPVDARMVIDGNNVYTINKEKKTQLKLFARGADQMMISNFPTFDNAKWETYGQLKDWTLDGQDGVKSVFVKYKDFAGNVTEPVADEIILDRQPPFDCLIEINKGEEQTNHPDGIVWLKIRAQEAVKMQLSNSNAFSGKRWEKYNPLNLKWRLSPTDGDKEVFVRFMDEAGNISQAFSDKIRLNRRPPQEGKIVINDGGKLNNSNEVSLTISAKGATEMIVSTNIDFRGADWEPFNPKKVWKFNNGDGVKYLYIKFKDEIGNISRPVGARVGIDTKAPEQGMIVINKKEKYCTNINGMVTLRLFARAATKMMISNNSNFEGTDWQPFKPFVYDYMLDSEEDGEKYVYAKFSDDAGNATVPIKASIYLDRQEPVNEMLVINNGEKLTNNPDNVVSLEIMAEGADEMILSNSGSFNSATKWEPYRPSREWRVLGRDGAKNVFVKFRDKAGNESSVAKAKITLDTTPPIPRFLKINNGQTAVNTKFVNLTIQAKDASHMMVSNNPKFEGALWEPYSDKKPWQLTDGPGLKRVFVKFKDAAGNVSGNKWAEITYYQGSN</sequence>
<keyword evidence="1" id="KW-0732">Signal</keyword>
<protein>
    <recommendedName>
        <fullName evidence="4">Ig-like domain-containing protein</fullName>
    </recommendedName>
</protein>